<protein>
    <recommendedName>
        <fullName evidence="4">L1 transposable element RRM domain-containing protein</fullName>
    </recommendedName>
</protein>
<organism evidence="2 3">
    <name type="scientific">Monopterus albus</name>
    <name type="common">Swamp eel</name>
    <dbReference type="NCBI Taxonomy" id="43700"/>
    <lineage>
        <taxon>Eukaryota</taxon>
        <taxon>Metazoa</taxon>
        <taxon>Chordata</taxon>
        <taxon>Craniata</taxon>
        <taxon>Vertebrata</taxon>
        <taxon>Euteleostomi</taxon>
        <taxon>Actinopterygii</taxon>
        <taxon>Neopterygii</taxon>
        <taxon>Teleostei</taxon>
        <taxon>Neoteleostei</taxon>
        <taxon>Acanthomorphata</taxon>
        <taxon>Anabantaria</taxon>
        <taxon>Synbranchiformes</taxon>
        <taxon>Synbranchidae</taxon>
        <taxon>Monopterus</taxon>
    </lineage>
</organism>
<evidence type="ECO:0000313" key="3">
    <source>
        <dbReference type="Proteomes" id="UP000261600"/>
    </source>
</evidence>
<dbReference type="PANTHER" id="PTHR11505">
    <property type="entry name" value="L1 TRANSPOSABLE ELEMENT-RELATED"/>
    <property type="match status" value="1"/>
</dbReference>
<dbReference type="InterPro" id="IPR042566">
    <property type="entry name" value="L1_C"/>
</dbReference>
<dbReference type="Proteomes" id="UP000261600">
    <property type="component" value="Unplaced"/>
</dbReference>
<keyword evidence="1" id="KW-0175">Coiled coil</keyword>
<evidence type="ECO:0000256" key="1">
    <source>
        <dbReference type="SAM" id="Coils"/>
    </source>
</evidence>
<name>A0A3Q3J0S5_MONAL</name>
<feature type="coiled-coil region" evidence="1">
    <location>
        <begin position="45"/>
        <end position="79"/>
    </location>
</feature>
<keyword evidence="3" id="KW-1185">Reference proteome</keyword>
<evidence type="ECO:0000313" key="2">
    <source>
        <dbReference type="Ensembl" id="ENSMALP00000011679.1"/>
    </source>
</evidence>
<reference evidence="2" key="1">
    <citation type="submission" date="2025-08" db="UniProtKB">
        <authorList>
            <consortium name="Ensembl"/>
        </authorList>
    </citation>
    <scope>IDENTIFICATION</scope>
</reference>
<proteinExistence type="predicted"/>
<dbReference type="Ensembl" id="ENSMALT00000011928.1">
    <property type="protein sequence ID" value="ENSMALP00000011679.1"/>
    <property type="gene ID" value="ENSMALG00000008310.1"/>
</dbReference>
<evidence type="ECO:0008006" key="4">
    <source>
        <dbReference type="Google" id="ProtNLM"/>
    </source>
</evidence>
<dbReference type="Gene3D" id="3.30.70.1820">
    <property type="entry name" value="L1 transposable element, RRM domain"/>
    <property type="match status" value="1"/>
</dbReference>
<dbReference type="AlphaFoldDB" id="A0A3Q3J0S5"/>
<dbReference type="Gene3D" id="3.30.250.20">
    <property type="entry name" value="L1 transposable element, C-terminal domain"/>
    <property type="match status" value="1"/>
</dbReference>
<dbReference type="STRING" id="43700.ENSMALP00000011679"/>
<reference evidence="2" key="2">
    <citation type="submission" date="2025-09" db="UniProtKB">
        <authorList>
            <consortium name="Ensembl"/>
        </authorList>
    </citation>
    <scope>IDENTIFICATION</scope>
</reference>
<dbReference type="InterPro" id="IPR004244">
    <property type="entry name" value="Transposase_22"/>
</dbReference>
<sequence>MWQKISKNILQSINERFNKFELSFQRFIVGQQALTERVCDMEKQAEDHEQRIGDMETSLAELQQENKVLRSKLSSLEGRSRCNIIKIIGVPEGEEKGRPMEFVSHLIPKLLGAENFDKSVVIDSAPHAAYIIARVHLAEEKEKIIQLGRWHALDYGGQRILIFLDYTVEVMEQRRGFREALKLLREKNIQHSLHFPAWLHIHHQGQVKAFILALSLAPEKNEGNSASFGEAMGGVSDCSWVHC</sequence>
<accession>A0A3Q3J0S5</accession>